<dbReference type="SUPFAM" id="SSF48371">
    <property type="entry name" value="ARM repeat"/>
    <property type="match status" value="3"/>
</dbReference>
<accession>A0AAD7YUY8</accession>
<dbReference type="PANTHER" id="PTHR12658:SF0">
    <property type="entry name" value="TUBULIN-SPECIFIC CHAPERONE D"/>
    <property type="match status" value="1"/>
</dbReference>
<gene>
    <name evidence="7" type="ORF">PYW07_001753</name>
</gene>
<keyword evidence="4" id="KW-1133">Transmembrane helix</keyword>
<feature type="transmembrane region" description="Helical" evidence="4">
    <location>
        <begin position="146"/>
        <end position="162"/>
    </location>
</feature>
<comment type="similarity">
    <text evidence="1">Belongs to the TBCD family.</text>
</comment>
<evidence type="ECO:0000313" key="8">
    <source>
        <dbReference type="Proteomes" id="UP001231518"/>
    </source>
</evidence>
<dbReference type="GO" id="GO:0005096">
    <property type="term" value="F:GTPase activator activity"/>
    <property type="evidence" value="ECO:0007669"/>
    <property type="project" value="InterPro"/>
</dbReference>
<dbReference type="Gene3D" id="1.25.10.10">
    <property type="entry name" value="Leucine-rich Repeat Variant"/>
    <property type="match status" value="2"/>
</dbReference>
<dbReference type="GO" id="GO:0000226">
    <property type="term" value="P:microtubule cytoskeleton organization"/>
    <property type="evidence" value="ECO:0007669"/>
    <property type="project" value="TreeGrafter"/>
</dbReference>
<dbReference type="EMBL" id="JARGEI010000008">
    <property type="protein sequence ID" value="KAJ8727634.1"/>
    <property type="molecule type" value="Genomic_DNA"/>
</dbReference>
<dbReference type="InterPro" id="IPR058033">
    <property type="entry name" value="ARM_TBCD_2nd"/>
</dbReference>
<dbReference type="GO" id="GO:0048487">
    <property type="term" value="F:beta-tubulin binding"/>
    <property type="evidence" value="ECO:0007669"/>
    <property type="project" value="InterPro"/>
</dbReference>
<dbReference type="Pfam" id="PF25767">
    <property type="entry name" value="ARM_TBCD_2nd"/>
    <property type="match status" value="1"/>
</dbReference>
<reference evidence="7" key="1">
    <citation type="submission" date="2023-03" db="EMBL/GenBank/DDBJ databases">
        <title>Chromosome-level genomes of two armyworms, Mythimna separata and Mythimna loreyi, provide insights into the biosynthesis and reception of sex pheromones.</title>
        <authorList>
            <person name="Zhao H."/>
        </authorList>
    </citation>
    <scope>NUCLEOTIDE SEQUENCE</scope>
    <source>
        <strain evidence="7">BeijingLab</strain>
        <tissue evidence="7">Pupa</tissue>
    </source>
</reference>
<dbReference type="GO" id="GO:0016328">
    <property type="term" value="C:lateral plasma membrane"/>
    <property type="evidence" value="ECO:0007669"/>
    <property type="project" value="TreeGrafter"/>
</dbReference>
<proteinExistence type="inferred from homology"/>
<dbReference type="GO" id="GO:0007021">
    <property type="term" value="P:tubulin complex assembly"/>
    <property type="evidence" value="ECO:0007669"/>
    <property type="project" value="InterPro"/>
</dbReference>
<organism evidence="7 8">
    <name type="scientific">Mythimna separata</name>
    <name type="common">Oriental armyworm</name>
    <name type="synonym">Pseudaletia separata</name>
    <dbReference type="NCBI Taxonomy" id="271217"/>
    <lineage>
        <taxon>Eukaryota</taxon>
        <taxon>Metazoa</taxon>
        <taxon>Ecdysozoa</taxon>
        <taxon>Arthropoda</taxon>
        <taxon>Hexapoda</taxon>
        <taxon>Insecta</taxon>
        <taxon>Pterygota</taxon>
        <taxon>Neoptera</taxon>
        <taxon>Endopterygota</taxon>
        <taxon>Lepidoptera</taxon>
        <taxon>Glossata</taxon>
        <taxon>Ditrysia</taxon>
        <taxon>Noctuoidea</taxon>
        <taxon>Noctuidae</taxon>
        <taxon>Noctuinae</taxon>
        <taxon>Hadenini</taxon>
        <taxon>Mythimna</taxon>
    </lineage>
</organism>
<keyword evidence="8" id="KW-1185">Reference proteome</keyword>
<dbReference type="Proteomes" id="UP001231518">
    <property type="component" value="Chromosome 11"/>
</dbReference>
<dbReference type="GO" id="GO:0007023">
    <property type="term" value="P:post-chaperonin tubulin folding pathway"/>
    <property type="evidence" value="ECO:0007669"/>
    <property type="project" value="InterPro"/>
</dbReference>
<evidence type="ECO:0000259" key="6">
    <source>
        <dbReference type="Pfam" id="PF25767"/>
    </source>
</evidence>
<comment type="caution">
    <text evidence="7">The sequence shown here is derived from an EMBL/GenBank/DDBJ whole genome shotgun (WGS) entry which is preliminary data.</text>
</comment>
<keyword evidence="4" id="KW-0812">Transmembrane</keyword>
<dbReference type="GO" id="GO:0034333">
    <property type="term" value="P:adherens junction assembly"/>
    <property type="evidence" value="ECO:0007669"/>
    <property type="project" value="TreeGrafter"/>
</dbReference>
<name>A0AAD7YUY8_MYTSE</name>
<evidence type="ECO:0000256" key="4">
    <source>
        <dbReference type="SAM" id="Phobius"/>
    </source>
</evidence>
<dbReference type="InterPro" id="IPR016024">
    <property type="entry name" value="ARM-type_fold"/>
</dbReference>
<dbReference type="PANTHER" id="PTHR12658">
    <property type="entry name" value="BETA-TUBULIN COFACTOR D"/>
    <property type="match status" value="1"/>
</dbReference>
<keyword evidence="4" id="KW-0472">Membrane</keyword>
<dbReference type="Pfam" id="PF12612">
    <property type="entry name" value="TFCD_C"/>
    <property type="match status" value="1"/>
</dbReference>
<evidence type="ECO:0000256" key="1">
    <source>
        <dbReference type="ARBA" id="ARBA00006853"/>
    </source>
</evidence>
<protein>
    <recommendedName>
        <fullName evidence="2">Tubulin-specific chaperone D</fullName>
    </recommendedName>
</protein>
<feature type="domain" description="Tubulin-folding cofactor D C-terminal" evidence="5">
    <location>
        <begin position="1395"/>
        <end position="1600"/>
    </location>
</feature>
<evidence type="ECO:0000256" key="2">
    <source>
        <dbReference type="ARBA" id="ARBA00015003"/>
    </source>
</evidence>
<evidence type="ECO:0000259" key="5">
    <source>
        <dbReference type="Pfam" id="PF12612"/>
    </source>
</evidence>
<feature type="domain" description="Tubulin-folding cofactor D ARM repeats" evidence="6">
    <location>
        <begin position="287"/>
        <end position="524"/>
    </location>
</feature>
<sequence length="1706" mass="187346">MVGLDTDMNRDDDCDNIGLGCALEHFSEIEDVLNMIDNVKNIYNTPAFEVEYDKLYAILKQYYEQPHLLDPHLDKMLSKFLSLIKDKDSPFELKHATFNYMYQIIRVRGYKIVIRHLPHEVSDLLTVLTFLEAQDPKDKETWRSRFVLLLWLSIVVIIPFHMSRLDGFAPGQPDVAEGAKKLTVMERIFNICKTYAMSKDSCAEASAYLASKFLIRSDVKELYMGQFFDWACDLHSNLQEEETIHYGVLAAVAAVLKHGKRDDLLPLAPKLLTWVTNQNYQQHKAMLVRKYGVKIVQRIGLTFLRPRVVSWRYTRGSRSLAVTLGGVAAAGDTEPITSPPDDDDQDIPQEVEDVVELLLCSLRDDDTVVRWSAAKGVGRIGARLPALAAADVCDSVLSLFAENERETAWHGGCMALAELARRGLLSPIQVGNGVSSVCAALRRDEARAAAGGGGGGRAARDSACHAAWAFARAYDATALAPYARALANALISTACFDREINCRRAASAAYQENVGRHGMFPHGIDILTTADFQSVGPRNNAYLVIAPQVASYPEYTQPLIDHLVDLKVEHWDCAIREIAAKALFKLTDKIPDYVAKEVLPKLVKKTESIDLNVRHGAILAIGEAIYALSQAKLENGKTADTLISEDVSVSVRGLVASLRSRQQFRGLGGELMRQACCHCIASLSLANAPYHGHEIIDEWLSLIEECLSHEVQVIREKAIYALPLVFEHYLQDDSLKYGELTAKEKRKQLMDKYCEQLSNTGVNGLVLRMGYARAVGSLPKFILTEHLPTVIHSLINCTKLTEGTQKWAEGRRDAVVGLTEVCQTQGIVGGVEDYVGEIVAALLDCLSEYTIDMRGDIGAWVREASMTGIVGGVEDYVGEIVAALLDCLSEYTIDMRGDIGAWVREASMTGIVGGVEDYVGEIVAALLDCLSEYTIDMRGDIGAWVREASMTGIVGGVEDYVGEIVAALLDCLSEYTIDMRGDIGAWVREASMTGIVGGVEDYVGEIVAALLDCLSEYTIDMRGDIGAWVREASMTGIVGGVEDYVGEIVAALLDCLSEYTIDMRGDIGAWVREASMTGIVGGVEDYVGEIVAALLDCLSEYTIDMRGDIGAWVREASMTGIVGGVEDYVGEIVAALLDCLSEYTIDMRGDIGAWVREASMTGIVGGVEDYVGEIVAALLDCLSEYTIDMRGDIGAWVREASMTGIVGGVEDYVGEIVAALLDCLSEYTIDMRGDIGAWVREASMTGIVGGVEDYVGEIVAALLDCLSEYTIDMRGDIGAWVREASMTGIVGGVEDYVGEIVAALLDCLSEYTIDMRGDIGAWVREASMTGIVGGVEDYVGEIVAALLDCLSEYTIDMRGDIGAWVREASMTGLLSICRQCAVEAPQLNSPQVIKEIMCGVAQQAVEKIDRTRAHAGRIFTSLIYNDPPISNIPHHDALKRIFPCEEVELKPSKEVEDIDQPLTSENSNVVLWLFPGHTMPRFVQLLNYPDYRYNVIKGLVVSGGELTESLVKHTTQSLYAYLNTLHSNKEMLTSICDTIIKVFADNLHVKRITGPIFNFLDRLLSSGSISPILDDPESTFAMDILKHLQLELRGGKNIYKLLDSINVLCQLIQVGGSVCSKSLGQLVIYLCYADRYVRRCAAARLYEALTLYGDVCSVPQDNIDQIMSVLAETDWEKEVSELRPIRNELCNLMDIKQPVMKQKTGA</sequence>
<evidence type="ECO:0000313" key="7">
    <source>
        <dbReference type="EMBL" id="KAJ8727634.1"/>
    </source>
</evidence>
<evidence type="ECO:0000256" key="3">
    <source>
        <dbReference type="ARBA" id="ARBA00023186"/>
    </source>
</evidence>
<dbReference type="InterPro" id="IPR033162">
    <property type="entry name" value="TBCD"/>
</dbReference>
<dbReference type="GO" id="GO:0070830">
    <property type="term" value="P:bicellular tight junction assembly"/>
    <property type="evidence" value="ECO:0007669"/>
    <property type="project" value="TreeGrafter"/>
</dbReference>
<dbReference type="InterPro" id="IPR011989">
    <property type="entry name" value="ARM-like"/>
</dbReference>
<dbReference type="Pfam" id="PF23579">
    <property type="entry name" value="ARM_TBCD"/>
    <property type="match status" value="1"/>
</dbReference>
<keyword evidence="3" id="KW-0143">Chaperone</keyword>
<dbReference type="InterPro" id="IPR022577">
    <property type="entry name" value="TBCD_C"/>
</dbReference>